<dbReference type="Gene3D" id="3.90.79.10">
    <property type="entry name" value="Nucleoside Triphosphate Pyrophosphohydrolase"/>
    <property type="match status" value="1"/>
</dbReference>
<dbReference type="PANTHER" id="PTHR10885">
    <property type="entry name" value="ISOPENTENYL-DIPHOSPHATE DELTA-ISOMERASE"/>
    <property type="match status" value="1"/>
</dbReference>
<gene>
    <name evidence="2" type="ORF">U14_05223</name>
</gene>
<protein>
    <submittedName>
        <fullName evidence="2">MutT/nudix family protein</fullName>
    </submittedName>
</protein>
<dbReference type="AlphaFoldDB" id="A0A081BRB5"/>
<dbReference type="STRING" id="1499966.U14_05223"/>
<dbReference type="Proteomes" id="UP000030700">
    <property type="component" value="Unassembled WGS sequence"/>
</dbReference>
<dbReference type="GO" id="GO:0003824">
    <property type="term" value="F:catalytic activity"/>
    <property type="evidence" value="ECO:0007669"/>
    <property type="project" value="UniProtKB-ARBA"/>
</dbReference>
<proteinExistence type="predicted"/>
<dbReference type="CDD" id="cd04692">
    <property type="entry name" value="NUDIX_Hydrolase"/>
    <property type="match status" value="1"/>
</dbReference>
<sequence>MAFDEFLDVYDACGRPLGVAKPRSQVHRDGDWHKTFHCWIIYRNDAGEEIMLFQKRGSGVELWPNCLDITAAGHYRAGETLASGGVREIEEELGLSVSAQQLIPAGIHLNVDEFVPGRKNHEFHEVYFFAHHQELGAYRPDPQEVAGLVPLACLDVLRLFAGEIQTVSASGLFLCQYGLTAEWRETQIVVSAADFVPSQDHYIQRVAICAMRILRGEAYIWV</sequence>
<dbReference type="PROSITE" id="PS51462">
    <property type="entry name" value="NUDIX"/>
    <property type="match status" value="1"/>
</dbReference>
<dbReference type="EMBL" id="DF820460">
    <property type="protein sequence ID" value="GAK53946.1"/>
    <property type="molecule type" value="Genomic_DNA"/>
</dbReference>
<evidence type="ECO:0000313" key="3">
    <source>
        <dbReference type="Proteomes" id="UP000030700"/>
    </source>
</evidence>
<organism evidence="2">
    <name type="scientific">Candidatus Moduliflexus flocculans</name>
    <dbReference type="NCBI Taxonomy" id="1499966"/>
    <lineage>
        <taxon>Bacteria</taxon>
        <taxon>Candidatus Moduliflexota</taxon>
        <taxon>Candidatus Moduliflexia</taxon>
        <taxon>Candidatus Moduliflexales</taxon>
        <taxon>Candidatus Moduliflexaceae</taxon>
    </lineage>
</organism>
<evidence type="ECO:0000313" key="2">
    <source>
        <dbReference type="EMBL" id="GAK53946.1"/>
    </source>
</evidence>
<dbReference type="InterPro" id="IPR000086">
    <property type="entry name" value="NUDIX_hydrolase_dom"/>
</dbReference>
<dbReference type="PANTHER" id="PTHR10885:SF0">
    <property type="entry name" value="ISOPENTENYL-DIPHOSPHATE DELTA-ISOMERASE"/>
    <property type="match status" value="1"/>
</dbReference>
<dbReference type="SUPFAM" id="SSF55811">
    <property type="entry name" value="Nudix"/>
    <property type="match status" value="1"/>
</dbReference>
<dbReference type="Pfam" id="PF00293">
    <property type="entry name" value="NUDIX"/>
    <property type="match status" value="1"/>
</dbReference>
<accession>A0A081BRB5</accession>
<reference evidence="2" key="1">
    <citation type="journal article" date="2015" name="PeerJ">
        <title>First genomic representation of candidate bacterial phylum KSB3 points to enhanced environmental sensing as a trigger of wastewater bulking.</title>
        <authorList>
            <person name="Sekiguchi Y."/>
            <person name="Ohashi A."/>
            <person name="Parks D.H."/>
            <person name="Yamauchi T."/>
            <person name="Tyson G.W."/>
            <person name="Hugenholtz P."/>
        </authorList>
    </citation>
    <scope>NUCLEOTIDE SEQUENCE [LARGE SCALE GENOMIC DNA]</scope>
</reference>
<feature type="domain" description="Nudix hydrolase" evidence="1">
    <location>
        <begin position="31"/>
        <end position="173"/>
    </location>
</feature>
<dbReference type="HOGENOM" id="CLU_060552_1_0_0"/>
<evidence type="ECO:0000259" key="1">
    <source>
        <dbReference type="PROSITE" id="PS51462"/>
    </source>
</evidence>
<name>A0A081BRB5_9BACT</name>
<keyword evidence="3" id="KW-1185">Reference proteome</keyword>
<dbReference type="InterPro" id="IPR015797">
    <property type="entry name" value="NUDIX_hydrolase-like_dom_sf"/>
</dbReference>